<sequence>MYILSEIEDLIRVPPSSFNVPIKLSVTDELHQKYSNRVVGGLGLVVAVWDVLQLDDGLIRPGDGGVFVGTRFRCIVWKPFAGEILGGWVLECLPLGIKVRMGFFDEIFIKKEYLFEGCEYKEAEKAWVWKPDADTELYIDVNEKIRFRVEEEVFNDVKATELKATDGNTQSGNEKPSYVIIGSCQVEGTGCVSWWE</sequence>
<dbReference type="GO" id="GO:0006384">
    <property type="term" value="P:transcription initiation at RNA polymerase III promoter"/>
    <property type="evidence" value="ECO:0007669"/>
    <property type="project" value="TreeGrafter"/>
</dbReference>
<dbReference type="InterPro" id="IPR005576">
    <property type="entry name" value="Rpb7-like_N"/>
</dbReference>
<feature type="domain" description="RNA polymerase III subunit Rpc25" evidence="8">
    <location>
        <begin position="83"/>
        <end position="195"/>
    </location>
</feature>
<dbReference type="Gene3D" id="3.30.1490.120">
    <property type="entry name" value="RNA polymerase Rpb7-like, N-terminal domain"/>
    <property type="match status" value="1"/>
</dbReference>
<dbReference type="InterPro" id="IPR012340">
    <property type="entry name" value="NA-bd_OB-fold"/>
</dbReference>
<dbReference type="InterPro" id="IPR013238">
    <property type="entry name" value="RNA_pol_III_Rbc25"/>
</dbReference>
<dbReference type="AlphaFoldDB" id="A0A9P8AH64"/>
<evidence type="ECO:0000256" key="2">
    <source>
        <dbReference type="ARBA" id="ARBA00009307"/>
    </source>
</evidence>
<evidence type="ECO:0000256" key="1">
    <source>
        <dbReference type="ARBA" id="ARBA00004123"/>
    </source>
</evidence>
<dbReference type="PANTHER" id="PTHR12709:SF1">
    <property type="entry name" value="DNA-DIRECTED RNA POLYMERASE III SUBUNIT RPC8"/>
    <property type="match status" value="1"/>
</dbReference>
<dbReference type="Pfam" id="PF03876">
    <property type="entry name" value="SHS2_Rpb7-N"/>
    <property type="match status" value="1"/>
</dbReference>
<dbReference type="OrthoDB" id="10256606at2759"/>
<comment type="subcellular location">
    <subcellularLocation>
        <location evidence="1 6">Nucleus</location>
    </subcellularLocation>
</comment>
<dbReference type="CDD" id="cd04330">
    <property type="entry name" value="RNAP_III_Rpc25_N"/>
    <property type="match status" value="1"/>
</dbReference>
<dbReference type="Proteomes" id="UP000790833">
    <property type="component" value="Unassembled WGS sequence"/>
</dbReference>
<gene>
    <name evidence="9" type="primary">RPC25</name>
    <name evidence="9" type="ORF">KQ657_002783</name>
</gene>
<keyword evidence="10" id="KW-1185">Reference proteome</keyword>
<protein>
    <recommendedName>
        <fullName evidence="6">DNA-directed RNA polymerase subunit</fullName>
    </recommendedName>
</protein>
<keyword evidence="4 6" id="KW-0804">Transcription</keyword>
<reference evidence="9" key="1">
    <citation type="submission" date="2021-03" db="EMBL/GenBank/DDBJ databases">
        <authorList>
            <person name="Palmer J.M."/>
        </authorList>
    </citation>
    <scope>NUCLEOTIDE SEQUENCE</scope>
    <source>
        <strain evidence="9">ARV_011</strain>
    </source>
</reference>
<dbReference type="NCBIfam" id="TIGR00448">
    <property type="entry name" value="rpoE"/>
    <property type="match status" value="1"/>
</dbReference>
<comment type="similarity">
    <text evidence="2">Belongs to the eukaryotic RPB7/RPC8 RNA polymerase subunit family.</text>
</comment>
<evidence type="ECO:0000256" key="5">
    <source>
        <dbReference type="ARBA" id="ARBA00023242"/>
    </source>
</evidence>
<dbReference type="EMBL" id="JAHMUF010000023">
    <property type="protein sequence ID" value="KAG7191817.1"/>
    <property type="molecule type" value="Genomic_DNA"/>
</dbReference>
<evidence type="ECO:0000256" key="4">
    <source>
        <dbReference type="ARBA" id="ARBA00023163"/>
    </source>
</evidence>
<comment type="function">
    <text evidence="6">DNA-dependent RNA polymerase which catalyzes the transcription of DNA into RNA using the four ribonucleoside triphosphates as substrates.</text>
</comment>
<keyword evidence="3 6" id="KW-0240">DNA-directed RNA polymerase</keyword>
<dbReference type="InterPro" id="IPR045113">
    <property type="entry name" value="Rpb7-like"/>
</dbReference>
<name>A0A9P8AH64_9ASCO</name>
<dbReference type="GO" id="GO:0003899">
    <property type="term" value="F:DNA-directed RNA polymerase activity"/>
    <property type="evidence" value="ECO:0007669"/>
    <property type="project" value="InterPro"/>
</dbReference>
<evidence type="ECO:0000259" key="8">
    <source>
        <dbReference type="Pfam" id="PF08292"/>
    </source>
</evidence>
<dbReference type="Pfam" id="PF08292">
    <property type="entry name" value="RNA_pol_Rbc25"/>
    <property type="match status" value="1"/>
</dbReference>
<dbReference type="SUPFAM" id="SSF88798">
    <property type="entry name" value="N-terminal, heterodimerisation domain of RBP7 (RpoE)"/>
    <property type="match status" value="1"/>
</dbReference>
<evidence type="ECO:0000313" key="10">
    <source>
        <dbReference type="Proteomes" id="UP000790833"/>
    </source>
</evidence>
<keyword evidence="5 6" id="KW-0539">Nucleus</keyword>
<dbReference type="RefSeq" id="XP_043047369.1">
    <property type="nucleotide sequence ID" value="XM_043193532.1"/>
</dbReference>
<dbReference type="FunFam" id="2.40.50.140:FF:000221">
    <property type="entry name" value="DNA-directed RNA polymerase III subunit"/>
    <property type="match status" value="1"/>
</dbReference>
<dbReference type="Gene3D" id="2.40.50.140">
    <property type="entry name" value="Nucleic acid-binding proteins"/>
    <property type="match status" value="1"/>
</dbReference>
<dbReference type="PANTHER" id="PTHR12709">
    <property type="entry name" value="DNA-DIRECTED RNA POLYMERASE II, III"/>
    <property type="match status" value="1"/>
</dbReference>
<dbReference type="SUPFAM" id="SSF50249">
    <property type="entry name" value="Nucleic acid-binding proteins"/>
    <property type="match status" value="1"/>
</dbReference>
<dbReference type="InterPro" id="IPR036898">
    <property type="entry name" value="RNA_pol_Rpb7-like_N_sf"/>
</dbReference>
<feature type="domain" description="RNA polymerase Rpb7-like N-terminal" evidence="7">
    <location>
        <begin position="8"/>
        <end position="64"/>
    </location>
</feature>
<evidence type="ECO:0000256" key="3">
    <source>
        <dbReference type="ARBA" id="ARBA00022478"/>
    </source>
</evidence>
<proteinExistence type="inferred from homology"/>
<evidence type="ECO:0000256" key="6">
    <source>
        <dbReference type="RuleBase" id="RU369086"/>
    </source>
</evidence>
<organism evidence="9 10">
    <name type="scientific">Scheffersomyces spartinae</name>
    <dbReference type="NCBI Taxonomy" id="45513"/>
    <lineage>
        <taxon>Eukaryota</taxon>
        <taxon>Fungi</taxon>
        <taxon>Dikarya</taxon>
        <taxon>Ascomycota</taxon>
        <taxon>Saccharomycotina</taxon>
        <taxon>Pichiomycetes</taxon>
        <taxon>Debaryomycetaceae</taxon>
        <taxon>Scheffersomyces</taxon>
    </lineage>
</organism>
<comment type="caution">
    <text evidence="9">The sequence shown here is derived from an EMBL/GenBank/DDBJ whole genome shotgun (WGS) entry which is preliminary data.</text>
</comment>
<dbReference type="InterPro" id="IPR004519">
    <property type="entry name" value="RNAP_E/RPC8"/>
</dbReference>
<evidence type="ECO:0000313" key="9">
    <source>
        <dbReference type="EMBL" id="KAG7191817.1"/>
    </source>
</evidence>
<evidence type="ECO:0000259" key="7">
    <source>
        <dbReference type="Pfam" id="PF03876"/>
    </source>
</evidence>
<dbReference type="GeneID" id="66116157"/>
<dbReference type="GO" id="GO:0003677">
    <property type="term" value="F:DNA binding"/>
    <property type="evidence" value="ECO:0007669"/>
    <property type="project" value="InterPro"/>
</dbReference>
<dbReference type="GO" id="GO:0005666">
    <property type="term" value="C:RNA polymerase III complex"/>
    <property type="evidence" value="ECO:0007669"/>
    <property type="project" value="TreeGrafter"/>
</dbReference>
<accession>A0A9P8AH64</accession>